<dbReference type="Proteomes" id="UP000053201">
    <property type="component" value="Unassembled WGS sequence"/>
</dbReference>
<sequence length="195" mass="21244">MSFGNPHNSSLQSLRSSTAAWIPQEKESSGTTAAISTASKHTSIHRPPSSFFPAQHPLPYPLALSNVSALEAPTKITAYFPKLPEGAQAHQTLLVGANAAIAVKRACRGPQERTLEDVKVRQAAIDALQTSGVLALYLDFTDMTPTQLRSEITRYLSCLPSSFPRIYREFSHLSINKAADAPHEEAHANKRPRNS</sequence>
<feature type="region of interest" description="Disordered" evidence="1">
    <location>
        <begin position="22"/>
        <end position="50"/>
    </location>
</feature>
<accession>A0A0L0HS52</accession>
<dbReference type="InParanoid" id="A0A0L0HS52"/>
<evidence type="ECO:0000313" key="3">
    <source>
        <dbReference type="Proteomes" id="UP000053201"/>
    </source>
</evidence>
<feature type="compositionally biased region" description="Low complexity" evidence="1">
    <location>
        <begin position="29"/>
        <end position="39"/>
    </location>
</feature>
<evidence type="ECO:0000313" key="2">
    <source>
        <dbReference type="EMBL" id="KND03730.1"/>
    </source>
</evidence>
<gene>
    <name evidence="2" type="ORF">SPPG_01189</name>
</gene>
<evidence type="ECO:0000256" key="1">
    <source>
        <dbReference type="SAM" id="MobiDB-lite"/>
    </source>
</evidence>
<keyword evidence="3" id="KW-1185">Reference proteome</keyword>
<name>A0A0L0HS52_SPIPD</name>
<proteinExistence type="predicted"/>
<dbReference type="RefSeq" id="XP_016611769.1">
    <property type="nucleotide sequence ID" value="XM_016749517.1"/>
</dbReference>
<dbReference type="EMBL" id="KQ257451">
    <property type="protein sequence ID" value="KND03730.1"/>
    <property type="molecule type" value="Genomic_DNA"/>
</dbReference>
<reference evidence="2 3" key="1">
    <citation type="submission" date="2009-08" db="EMBL/GenBank/DDBJ databases">
        <title>The Genome Sequence of Spizellomyces punctatus strain DAOM BR117.</title>
        <authorList>
            <consortium name="The Broad Institute Genome Sequencing Platform"/>
            <person name="Russ C."/>
            <person name="Cuomo C."/>
            <person name="Shea T."/>
            <person name="Young S.K."/>
            <person name="Zeng Q."/>
            <person name="Koehrsen M."/>
            <person name="Haas B."/>
            <person name="Borodovsky M."/>
            <person name="Guigo R."/>
            <person name="Alvarado L."/>
            <person name="Berlin A."/>
            <person name="Bochicchio J."/>
            <person name="Borenstein D."/>
            <person name="Chapman S."/>
            <person name="Chen Z."/>
            <person name="Engels R."/>
            <person name="Freedman E."/>
            <person name="Gellesch M."/>
            <person name="Goldberg J."/>
            <person name="Griggs A."/>
            <person name="Gujja S."/>
            <person name="Heiman D."/>
            <person name="Hepburn T."/>
            <person name="Howarth C."/>
            <person name="Jen D."/>
            <person name="Larson L."/>
            <person name="Lewis B."/>
            <person name="Mehta T."/>
            <person name="Park D."/>
            <person name="Pearson M."/>
            <person name="Roberts A."/>
            <person name="Saif S."/>
            <person name="Shenoy N."/>
            <person name="Sisk P."/>
            <person name="Stolte C."/>
            <person name="Sykes S."/>
            <person name="Thomson T."/>
            <person name="Walk T."/>
            <person name="White J."/>
            <person name="Yandava C."/>
            <person name="Burger G."/>
            <person name="Gray M.W."/>
            <person name="Holland P.W.H."/>
            <person name="King N."/>
            <person name="Lang F.B.F."/>
            <person name="Roger A.J."/>
            <person name="Ruiz-Trillo I."/>
            <person name="Lander E."/>
            <person name="Nusbaum C."/>
        </authorList>
    </citation>
    <scope>NUCLEOTIDE SEQUENCE [LARGE SCALE GENOMIC DNA]</scope>
    <source>
        <strain evidence="2 3">DAOM BR117</strain>
    </source>
</reference>
<protein>
    <submittedName>
        <fullName evidence="2">Uncharacterized protein</fullName>
    </submittedName>
</protein>
<organism evidence="2 3">
    <name type="scientific">Spizellomyces punctatus (strain DAOM BR117)</name>
    <dbReference type="NCBI Taxonomy" id="645134"/>
    <lineage>
        <taxon>Eukaryota</taxon>
        <taxon>Fungi</taxon>
        <taxon>Fungi incertae sedis</taxon>
        <taxon>Chytridiomycota</taxon>
        <taxon>Chytridiomycota incertae sedis</taxon>
        <taxon>Chytridiomycetes</taxon>
        <taxon>Spizellomycetales</taxon>
        <taxon>Spizellomycetaceae</taxon>
        <taxon>Spizellomyces</taxon>
    </lineage>
</organism>
<dbReference type="GeneID" id="27684873"/>
<dbReference type="VEuPathDB" id="FungiDB:SPPG_01189"/>
<dbReference type="AlphaFoldDB" id="A0A0L0HS52"/>